<dbReference type="RefSeq" id="XP_005772547.1">
    <property type="nucleotide sequence ID" value="XM_005772490.1"/>
</dbReference>
<sequence length="77" mass="8420">INVKVVHASGEEVFFKIKKNTHLSKIKNAIGQRQGVNPQGLRLVFNGERVPSLGSETPEECGMEDGDVIDALQEQMG</sequence>
<dbReference type="PaxDb" id="2903-EOD20118"/>
<dbReference type="eggNOG" id="KOG1769">
    <property type="taxonomic scope" value="Eukaryota"/>
</dbReference>
<dbReference type="RefSeq" id="XP_005786985.1">
    <property type="nucleotide sequence ID" value="XM_005786928.1"/>
</dbReference>
<dbReference type="STRING" id="2903.R1CBN3"/>
<dbReference type="SMART" id="SM00213">
    <property type="entry name" value="UBQ"/>
    <property type="match status" value="1"/>
</dbReference>
<dbReference type="KEGG" id="ehx:EMIHUDRAFT_49329"/>
<dbReference type="GeneID" id="17279827"/>
<dbReference type="HOGENOM" id="CLU_148322_6_1_1"/>
<dbReference type="KEGG" id="ehx:EMIHUDRAFT_49606"/>
<dbReference type="PROSITE" id="PS50053">
    <property type="entry name" value="UBIQUITIN_2"/>
    <property type="match status" value="1"/>
</dbReference>
<dbReference type="SUPFAM" id="SSF54236">
    <property type="entry name" value="Ubiquitin-like"/>
    <property type="match status" value="1"/>
</dbReference>
<name>A0A0D3KFM1_EMIH1</name>
<dbReference type="Gene3D" id="3.10.20.90">
    <property type="entry name" value="Phosphatidylinositol 3-kinase Catalytic Subunit, Chain A, domain 1"/>
    <property type="match status" value="1"/>
</dbReference>
<accession>A0A0D3KFM1</accession>
<dbReference type="InterPro" id="IPR029071">
    <property type="entry name" value="Ubiquitin-like_domsf"/>
</dbReference>
<reference evidence="3" key="1">
    <citation type="journal article" date="2013" name="Nature">
        <title>Pan genome of the phytoplankton Emiliania underpins its global distribution.</title>
        <authorList>
            <person name="Read B.A."/>
            <person name="Kegel J."/>
            <person name="Klute M.J."/>
            <person name="Kuo A."/>
            <person name="Lefebvre S.C."/>
            <person name="Maumus F."/>
            <person name="Mayer C."/>
            <person name="Miller J."/>
            <person name="Monier A."/>
            <person name="Salamov A."/>
            <person name="Young J."/>
            <person name="Aguilar M."/>
            <person name="Claverie J.M."/>
            <person name="Frickenhaus S."/>
            <person name="Gonzalez K."/>
            <person name="Herman E.K."/>
            <person name="Lin Y.C."/>
            <person name="Napier J."/>
            <person name="Ogata H."/>
            <person name="Sarno A.F."/>
            <person name="Shmutz J."/>
            <person name="Schroeder D."/>
            <person name="de Vargas C."/>
            <person name="Verret F."/>
            <person name="von Dassow P."/>
            <person name="Valentin K."/>
            <person name="Van de Peer Y."/>
            <person name="Wheeler G."/>
            <person name="Dacks J.B."/>
            <person name="Delwiche C.F."/>
            <person name="Dyhrman S.T."/>
            <person name="Glockner G."/>
            <person name="John U."/>
            <person name="Richards T."/>
            <person name="Worden A.Z."/>
            <person name="Zhang X."/>
            <person name="Grigoriev I.V."/>
            <person name="Allen A.E."/>
            <person name="Bidle K."/>
            <person name="Borodovsky M."/>
            <person name="Bowler C."/>
            <person name="Brownlee C."/>
            <person name="Cock J.M."/>
            <person name="Elias M."/>
            <person name="Gladyshev V.N."/>
            <person name="Groth M."/>
            <person name="Guda C."/>
            <person name="Hadaegh A."/>
            <person name="Iglesias-Rodriguez M.D."/>
            <person name="Jenkins J."/>
            <person name="Jones B.M."/>
            <person name="Lawson T."/>
            <person name="Leese F."/>
            <person name="Lindquist E."/>
            <person name="Lobanov A."/>
            <person name="Lomsadze A."/>
            <person name="Malik S.B."/>
            <person name="Marsh M.E."/>
            <person name="Mackinder L."/>
            <person name="Mock T."/>
            <person name="Mueller-Roeber B."/>
            <person name="Pagarete A."/>
            <person name="Parker M."/>
            <person name="Probert I."/>
            <person name="Quesneville H."/>
            <person name="Raines C."/>
            <person name="Rensing S.A."/>
            <person name="Riano-Pachon D.M."/>
            <person name="Richier S."/>
            <person name="Rokitta S."/>
            <person name="Shiraiwa Y."/>
            <person name="Soanes D.M."/>
            <person name="van der Giezen M."/>
            <person name="Wahlund T.M."/>
            <person name="Williams B."/>
            <person name="Wilson W."/>
            <person name="Wolfe G."/>
            <person name="Wurch L.L."/>
        </authorList>
    </citation>
    <scope>NUCLEOTIDE SEQUENCE</scope>
</reference>
<dbReference type="EnsemblProtists" id="EOD20118">
    <property type="protein sequence ID" value="EOD20118"/>
    <property type="gene ID" value="EMIHUDRAFT_49606"/>
</dbReference>
<dbReference type="InterPro" id="IPR022617">
    <property type="entry name" value="Rad60/SUMO-like_dom"/>
</dbReference>
<reference evidence="2" key="2">
    <citation type="submission" date="2024-10" db="UniProtKB">
        <authorList>
            <consortium name="EnsemblProtists"/>
        </authorList>
    </citation>
    <scope>IDENTIFICATION</scope>
</reference>
<evidence type="ECO:0000313" key="2">
    <source>
        <dbReference type="EnsemblProtists" id="EOD34556"/>
    </source>
</evidence>
<dbReference type="GeneID" id="17265683"/>
<evidence type="ECO:0000259" key="1">
    <source>
        <dbReference type="PROSITE" id="PS50053"/>
    </source>
</evidence>
<feature type="domain" description="Ubiquitin-like" evidence="1">
    <location>
        <begin position="1"/>
        <end position="77"/>
    </location>
</feature>
<dbReference type="InterPro" id="IPR000626">
    <property type="entry name" value="Ubiquitin-like_dom"/>
</dbReference>
<dbReference type="Proteomes" id="UP000013827">
    <property type="component" value="Unassembled WGS sequence"/>
</dbReference>
<protein>
    <recommendedName>
        <fullName evidence="1">Ubiquitin-like domain-containing protein</fullName>
    </recommendedName>
</protein>
<proteinExistence type="predicted"/>
<keyword evidence="3" id="KW-1185">Reference proteome</keyword>
<evidence type="ECO:0000313" key="3">
    <source>
        <dbReference type="Proteomes" id="UP000013827"/>
    </source>
</evidence>
<organism evidence="2 3">
    <name type="scientific">Emiliania huxleyi (strain CCMP1516)</name>
    <dbReference type="NCBI Taxonomy" id="280463"/>
    <lineage>
        <taxon>Eukaryota</taxon>
        <taxon>Haptista</taxon>
        <taxon>Haptophyta</taxon>
        <taxon>Prymnesiophyceae</taxon>
        <taxon>Isochrysidales</taxon>
        <taxon>Noelaerhabdaceae</taxon>
        <taxon>Emiliania</taxon>
    </lineage>
</organism>
<dbReference type="Pfam" id="PF11976">
    <property type="entry name" value="Rad60-SLD"/>
    <property type="match status" value="1"/>
</dbReference>
<dbReference type="AlphaFoldDB" id="A0A0D3KFM1"/>
<dbReference type="EnsemblProtists" id="EOD34556">
    <property type="protein sequence ID" value="EOD34556"/>
    <property type="gene ID" value="EMIHUDRAFT_49329"/>
</dbReference>
<dbReference type="PANTHER" id="PTHR10562">
    <property type="entry name" value="SMALL UBIQUITIN-RELATED MODIFIER"/>
    <property type="match status" value="1"/>
</dbReference>